<protein>
    <submittedName>
        <fullName evidence="2">Uncharacterized protein</fullName>
    </submittedName>
</protein>
<gene>
    <name evidence="2" type="ORF">Mal48_32330</name>
</gene>
<dbReference type="AlphaFoldDB" id="A0A517QQR8"/>
<dbReference type="EMBL" id="CP036267">
    <property type="protein sequence ID" value="QDT33976.1"/>
    <property type="molecule type" value="Genomic_DNA"/>
</dbReference>
<accession>A0A517QQR8</accession>
<keyword evidence="3" id="KW-1185">Reference proteome</keyword>
<feature type="compositionally biased region" description="Basic and acidic residues" evidence="1">
    <location>
        <begin position="34"/>
        <end position="48"/>
    </location>
</feature>
<proteinExistence type="predicted"/>
<evidence type="ECO:0000313" key="2">
    <source>
        <dbReference type="EMBL" id="QDT33976.1"/>
    </source>
</evidence>
<name>A0A517QQR8_9PLAN</name>
<reference evidence="2 3" key="1">
    <citation type="submission" date="2019-02" db="EMBL/GenBank/DDBJ databases">
        <title>Deep-cultivation of Planctomycetes and their phenomic and genomic characterization uncovers novel biology.</title>
        <authorList>
            <person name="Wiegand S."/>
            <person name="Jogler M."/>
            <person name="Boedeker C."/>
            <person name="Pinto D."/>
            <person name="Vollmers J."/>
            <person name="Rivas-Marin E."/>
            <person name="Kohn T."/>
            <person name="Peeters S.H."/>
            <person name="Heuer A."/>
            <person name="Rast P."/>
            <person name="Oberbeckmann S."/>
            <person name="Bunk B."/>
            <person name="Jeske O."/>
            <person name="Meyerdierks A."/>
            <person name="Storesund J.E."/>
            <person name="Kallscheuer N."/>
            <person name="Luecker S."/>
            <person name="Lage O.M."/>
            <person name="Pohl T."/>
            <person name="Merkel B.J."/>
            <person name="Hornburger P."/>
            <person name="Mueller R.-W."/>
            <person name="Bruemmer F."/>
            <person name="Labrenz M."/>
            <person name="Spormann A.M."/>
            <person name="Op den Camp H."/>
            <person name="Overmann J."/>
            <person name="Amann R."/>
            <person name="Jetten M.S.M."/>
            <person name="Mascher T."/>
            <person name="Medema M.H."/>
            <person name="Devos D.P."/>
            <person name="Kaster A.-K."/>
            <person name="Ovreas L."/>
            <person name="Rohde M."/>
            <person name="Galperin M.Y."/>
            <person name="Jogler C."/>
        </authorList>
    </citation>
    <scope>NUCLEOTIDE SEQUENCE [LARGE SCALE GENOMIC DNA]</scope>
    <source>
        <strain evidence="2 3">Mal48</strain>
    </source>
</reference>
<evidence type="ECO:0000313" key="3">
    <source>
        <dbReference type="Proteomes" id="UP000315724"/>
    </source>
</evidence>
<feature type="region of interest" description="Disordered" evidence="1">
    <location>
        <begin position="27"/>
        <end position="50"/>
    </location>
</feature>
<evidence type="ECO:0000256" key="1">
    <source>
        <dbReference type="SAM" id="MobiDB-lite"/>
    </source>
</evidence>
<dbReference type="RefSeq" id="WP_145201167.1">
    <property type="nucleotide sequence ID" value="NZ_CP036267.1"/>
</dbReference>
<dbReference type="Proteomes" id="UP000315724">
    <property type="component" value="Chromosome"/>
</dbReference>
<dbReference type="KEGG" id="tpol:Mal48_32330"/>
<organism evidence="2 3">
    <name type="scientific">Thalassoglobus polymorphus</name>
    <dbReference type="NCBI Taxonomy" id="2527994"/>
    <lineage>
        <taxon>Bacteria</taxon>
        <taxon>Pseudomonadati</taxon>
        <taxon>Planctomycetota</taxon>
        <taxon>Planctomycetia</taxon>
        <taxon>Planctomycetales</taxon>
        <taxon>Planctomycetaceae</taxon>
        <taxon>Thalassoglobus</taxon>
    </lineage>
</organism>
<dbReference type="OrthoDB" id="290419at2"/>
<sequence>MAEARSHHDWNHTAAVMALLANCHRDPKKSKTFKPNDFHPHTQRRSERMPTVPVSVLKQVFVDRQTGK</sequence>